<evidence type="ECO:0000259" key="1">
    <source>
        <dbReference type="PROSITE" id="PS50943"/>
    </source>
</evidence>
<dbReference type="InterPro" id="IPR001387">
    <property type="entry name" value="Cro/C1-type_HTH"/>
</dbReference>
<dbReference type="CDD" id="cd00093">
    <property type="entry name" value="HTH_XRE"/>
    <property type="match status" value="1"/>
</dbReference>
<sequence>MTPSEKARLGARLKAERTARGLTQRELAEHIAEIMADQLTTDLDTLTDYVKRWERGRAGVGPRYRRALADSFGIPQRQLFHSAGLEDDPVLRRQFLGAAAAAGLAVTPWSATGQPGRRIGADVLEQLRRRTVRLRRLDDVLGGIDTYRLYASELAATRTLAETSTYAEATGRELLSLLAEQAQQTGWAALDAGKMSAARAFYRDSMAAATEAGSTALMGNALAHMSYQRVTAGQHGTEEADGACRMVGRQAPPAVRALLHERAAWAHAMAGPTHTPQVESALAAARGALADSGEESPDWALWVDDIEVQIMTGRCWTILHRPERAIPALEWALARYDDTHARDKSLYLSWLADAQIDAREVDQAARTLSRAIALGADVASPRPGTRVRAVAARLRPHAATACVSDVLEQARAMCVSPV</sequence>
<dbReference type="OrthoDB" id="3213425at2"/>
<name>A0A4R4ZU18_9ACTN</name>
<organism evidence="2 3">
    <name type="scientific">Actinomadura darangshiensis</name>
    <dbReference type="NCBI Taxonomy" id="705336"/>
    <lineage>
        <taxon>Bacteria</taxon>
        <taxon>Bacillati</taxon>
        <taxon>Actinomycetota</taxon>
        <taxon>Actinomycetes</taxon>
        <taxon>Streptosporangiales</taxon>
        <taxon>Thermomonosporaceae</taxon>
        <taxon>Actinomadura</taxon>
    </lineage>
</organism>
<dbReference type="GO" id="GO:0003677">
    <property type="term" value="F:DNA binding"/>
    <property type="evidence" value="ECO:0007669"/>
    <property type="project" value="InterPro"/>
</dbReference>
<keyword evidence="3" id="KW-1185">Reference proteome</keyword>
<dbReference type="InterPro" id="IPR010982">
    <property type="entry name" value="Lambda_DNA-bd_dom_sf"/>
</dbReference>
<dbReference type="SUPFAM" id="SSF47413">
    <property type="entry name" value="lambda repressor-like DNA-binding domains"/>
    <property type="match status" value="1"/>
</dbReference>
<dbReference type="AlphaFoldDB" id="A0A4R4ZU18"/>
<dbReference type="InterPro" id="IPR011990">
    <property type="entry name" value="TPR-like_helical_dom_sf"/>
</dbReference>
<gene>
    <name evidence="2" type="ORF">E1293_44455</name>
</gene>
<accession>A0A4R4ZU18</accession>
<reference evidence="2 3" key="1">
    <citation type="submission" date="2019-03" db="EMBL/GenBank/DDBJ databases">
        <title>Draft genome sequences of novel Actinobacteria.</title>
        <authorList>
            <person name="Sahin N."/>
            <person name="Ay H."/>
            <person name="Saygin H."/>
        </authorList>
    </citation>
    <scope>NUCLEOTIDE SEQUENCE [LARGE SCALE GENOMIC DNA]</scope>
    <source>
        <strain evidence="2 3">DSM 45941</strain>
    </source>
</reference>
<dbReference type="Proteomes" id="UP000295578">
    <property type="component" value="Unassembled WGS sequence"/>
</dbReference>
<dbReference type="PROSITE" id="PS50943">
    <property type="entry name" value="HTH_CROC1"/>
    <property type="match status" value="1"/>
</dbReference>
<proteinExistence type="predicted"/>
<dbReference type="Gene3D" id="1.10.260.40">
    <property type="entry name" value="lambda repressor-like DNA-binding domains"/>
    <property type="match status" value="1"/>
</dbReference>
<evidence type="ECO:0000313" key="3">
    <source>
        <dbReference type="Proteomes" id="UP000295578"/>
    </source>
</evidence>
<protein>
    <submittedName>
        <fullName evidence="2">XRE family transcriptional regulator</fullName>
    </submittedName>
</protein>
<dbReference type="RefSeq" id="WP_132205792.1">
    <property type="nucleotide sequence ID" value="NZ_SMKY01000458.1"/>
</dbReference>
<evidence type="ECO:0000313" key="2">
    <source>
        <dbReference type="EMBL" id="TDD61960.1"/>
    </source>
</evidence>
<dbReference type="EMBL" id="SMKY01000458">
    <property type="protein sequence ID" value="TDD61960.1"/>
    <property type="molecule type" value="Genomic_DNA"/>
</dbReference>
<dbReference type="Gene3D" id="1.25.40.10">
    <property type="entry name" value="Tetratricopeptide repeat domain"/>
    <property type="match status" value="1"/>
</dbReference>
<comment type="caution">
    <text evidence="2">The sequence shown here is derived from an EMBL/GenBank/DDBJ whole genome shotgun (WGS) entry which is preliminary data.</text>
</comment>
<feature type="domain" description="HTH cro/C1-type" evidence="1">
    <location>
        <begin position="13"/>
        <end position="29"/>
    </location>
</feature>
<dbReference type="SUPFAM" id="SSF48452">
    <property type="entry name" value="TPR-like"/>
    <property type="match status" value="1"/>
</dbReference>